<reference evidence="3" key="1">
    <citation type="journal article" date="2014" name="Int. J. Syst. Evol. Microbiol.">
        <title>Complete genome sequence of Corynebacterium casei LMG S-19264T (=DSM 44701T), isolated from a smear-ripened cheese.</title>
        <authorList>
            <consortium name="US DOE Joint Genome Institute (JGI-PGF)"/>
            <person name="Walter F."/>
            <person name="Albersmeier A."/>
            <person name="Kalinowski J."/>
            <person name="Ruckert C."/>
        </authorList>
    </citation>
    <scope>NUCLEOTIDE SEQUENCE</scope>
    <source>
        <strain evidence="3">CGMCC 1.15725</strain>
    </source>
</reference>
<dbReference type="InterPro" id="IPR009936">
    <property type="entry name" value="DUF1468"/>
</dbReference>
<dbReference type="Proteomes" id="UP000646365">
    <property type="component" value="Unassembled WGS sequence"/>
</dbReference>
<evidence type="ECO:0000256" key="1">
    <source>
        <dbReference type="SAM" id="Phobius"/>
    </source>
</evidence>
<dbReference type="EMBL" id="BMJQ01000023">
    <property type="protein sequence ID" value="GGF46269.1"/>
    <property type="molecule type" value="Genomic_DNA"/>
</dbReference>
<dbReference type="Pfam" id="PF07331">
    <property type="entry name" value="TctB"/>
    <property type="match status" value="1"/>
</dbReference>
<keyword evidence="1" id="KW-1133">Transmembrane helix</keyword>
<evidence type="ECO:0000313" key="3">
    <source>
        <dbReference type="EMBL" id="GGF46269.1"/>
    </source>
</evidence>
<keyword evidence="1" id="KW-0812">Transmembrane</keyword>
<organism evidence="3 4">
    <name type="scientific">Aliidongia dinghuensis</name>
    <dbReference type="NCBI Taxonomy" id="1867774"/>
    <lineage>
        <taxon>Bacteria</taxon>
        <taxon>Pseudomonadati</taxon>
        <taxon>Pseudomonadota</taxon>
        <taxon>Alphaproteobacteria</taxon>
        <taxon>Rhodospirillales</taxon>
        <taxon>Dongiaceae</taxon>
        <taxon>Aliidongia</taxon>
    </lineage>
</organism>
<dbReference type="AlphaFoldDB" id="A0A8J3E6N9"/>
<feature type="transmembrane region" description="Helical" evidence="1">
    <location>
        <begin position="21"/>
        <end position="39"/>
    </location>
</feature>
<reference evidence="3" key="2">
    <citation type="submission" date="2020-09" db="EMBL/GenBank/DDBJ databases">
        <authorList>
            <person name="Sun Q."/>
            <person name="Zhou Y."/>
        </authorList>
    </citation>
    <scope>NUCLEOTIDE SEQUENCE</scope>
    <source>
        <strain evidence="3">CGMCC 1.15725</strain>
    </source>
</reference>
<feature type="transmembrane region" description="Helical" evidence="1">
    <location>
        <begin position="121"/>
        <end position="138"/>
    </location>
</feature>
<protein>
    <recommendedName>
        <fullName evidence="2">DUF1468 domain-containing protein</fullName>
    </recommendedName>
</protein>
<feature type="transmembrane region" description="Helical" evidence="1">
    <location>
        <begin position="150"/>
        <end position="173"/>
    </location>
</feature>
<gene>
    <name evidence="3" type="ORF">GCM10011611_60920</name>
</gene>
<evidence type="ECO:0000313" key="4">
    <source>
        <dbReference type="Proteomes" id="UP000646365"/>
    </source>
</evidence>
<feature type="domain" description="DUF1468" evidence="2">
    <location>
        <begin position="25"/>
        <end position="182"/>
    </location>
</feature>
<comment type="caution">
    <text evidence="3">The sequence shown here is derived from an EMBL/GenBank/DDBJ whole genome shotgun (WGS) entry which is preliminary data.</text>
</comment>
<accession>A0A8J3E6N9</accession>
<evidence type="ECO:0000259" key="2">
    <source>
        <dbReference type="Pfam" id="PF07331"/>
    </source>
</evidence>
<keyword evidence="1" id="KW-0472">Membrane</keyword>
<name>A0A8J3E6N9_9PROT</name>
<proteinExistence type="predicted"/>
<feature type="transmembrane region" description="Helical" evidence="1">
    <location>
        <begin position="59"/>
        <end position="77"/>
    </location>
</feature>
<sequence>MSVMSSSSSAHGTDHPASARSDFLASFGWIALGAAFLVGGVTMDRLQNQDVNPYTVPGLLPGLLGLAMMLLGGGLLLRSWRQGGARRSGPTFAQEPGAVRQLWLALGLCTVFDVVLVGHGLPFWLAAALFVSVAILTLQQAQRQAAGRRLTFRAVAVAVLIGLGAGGGITLVFQEIFLVRLP</sequence>
<keyword evidence="4" id="KW-1185">Reference proteome</keyword>